<dbReference type="InterPro" id="IPR052036">
    <property type="entry name" value="Hydrolase/PRTase-associated"/>
</dbReference>
<dbReference type="PIRSF" id="PIRSF036794">
    <property type="entry name" value="UCP_erythr_ester"/>
    <property type="match status" value="1"/>
</dbReference>
<dbReference type="PANTHER" id="PTHR31299:SF0">
    <property type="entry name" value="ESTERASE, PUTATIVE (AFU_ORTHOLOGUE AFUA_1G05850)-RELATED"/>
    <property type="match status" value="1"/>
</dbReference>
<dbReference type="Proteomes" id="UP001370348">
    <property type="component" value="Chromosome"/>
</dbReference>
<dbReference type="Pfam" id="PF05139">
    <property type="entry name" value="Erythro_esteras"/>
    <property type="match status" value="1"/>
</dbReference>
<proteinExistence type="predicted"/>
<gene>
    <name evidence="1" type="ORF">LZC94_22835</name>
</gene>
<dbReference type="InterPro" id="IPR014622">
    <property type="entry name" value="UCP036794_erythomycin"/>
</dbReference>
<evidence type="ECO:0000313" key="1">
    <source>
        <dbReference type="EMBL" id="WXB20229.1"/>
    </source>
</evidence>
<evidence type="ECO:0000313" key="2">
    <source>
        <dbReference type="Proteomes" id="UP001370348"/>
    </source>
</evidence>
<organism evidence="1 2">
    <name type="scientific">Pendulispora albinea</name>
    <dbReference type="NCBI Taxonomy" id="2741071"/>
    <lineage>
        <taxon>Bacteria</taxon>
        <taxon>Pseudomonadati</taxon>
        <taxon>Myxococcota</taxon>
        <taxon>Myxococcia</taxon>
        <taxon>Myxococcales</taxon>
        <taxon>Sorangiineae</taxon>
        <taxon>Pendulisporaceae</taxon>
        <taxon>Pendulispora</taxon>
    </lineage>
</organism>
<protein>
    <submittedName>
        <fullName evidence="1">Erythromycin esterase family protein</fullName>
    </submittedName>
</protein>
<dbReference type="Gene3D" id="1.20.1440.30">
    <property type="entry name" value="Biosynthetic Protein domain"/>
    <property type="match status" value="1"/>
</dbReference>
<name>A0ABZ2MCL7_9BACT</name>
<dbReference type="EMBL" id="CP089984">
    <property type="protein sequence ID" value="WXB20229.1"/>
    <property type="molecule type" value="Genomic_DNA"/>
</dbReference>
<reference evidence="1 2" key="1">
    <citation type="submission" date="2021-12" db="EMBL/GenBank/DDBJ databases">
        <title>Discovery of the Pendulisporaceae a myxobacterial family with distinct sporulation behavior and unique specialized metabolism.</title>
        <authorList>
            <person name="Garcia R."/>
            <person name="Popoff A."/>
            <person name="Bader C.D."/>
            <person name="Loehr J."/>
            <person name="Walesch S."/>
            <person name="Walt C."/>
            <person name="Boldt J."/>
            <person name="Bunk B."/>
            <person name="Haeckl F.J.F.P.J."/>
            <person name="Gunesch A.P."/>
            <person name="Birkelbach J."/>
            <person name="Nuebel U."/>
            <person name="Pietschmann T."/>
            <person name="Bach T."/>
            <person name="Mueller R."/>
        </authorList>
    </citation>
    <scope>NUCLEOTIDE SEQUENCE [LARGE SCALE GENOMIC DNA]</scope>
    <source>
        <strain evidence="1 2">MSr11954</strain>
    </source>
</reference>
<dbReference type="RefSeq" id="WP_394829834.1">
    <property type="nucleotide sequence ID" value="NZ_CP089984.1"/>
</dbReference>
<dbReference type="InterPro" id="IPR007815">
    <property type="entry name" value="Emycin_Estase"/>
</dbReference>
<dbReference type="Gene3D" id="3.40.1660.10">
    <property type="entry name" value="EreA-like (biosynthetic domain)"/>
    <property type="match status" value="1"/>
</dbReference>
<dbReference type="SUPFAM" id="SSF159501">
    <property type="entry name" value="EreA/ChaN-like"/>
    <property type="match status" value="1"/>
</dbReference>
<dbReference type="Gene3D" id="3.30.1870.10">
    <property type="entry name" value="EreA-like, domain 2"/>
    <property type="match status" value="1"/>
</dbReference>
<accession>A0ABZ2MCL7</accession>
<keyword evidence="2" id="KW-1185">Reference proteome</keyword>
<dbReference type="CDD" id="cd14728">
    <property type="entry name" value="Ere-like"/>
    <property type="match status" value="1"/>
</dbReference>
<sequence length="449" mass="51556">MSEPELEAIRRLAVPLSGAMEDYNPLLERIGEARFVLLGEASHGTHEFYGERARITTRLIAERGFDAVAVEADWPDAYRVHRYVRGSSSDGDAEEALRGFRRFPTWMWRNADVLDFVGWLREHNEEREARSSLDGRPPPVGFFGLDLYSLYASMAEVLRYLEVADPHGATKARARYACFDHYGGDAQAYAYATGLDLSASCEREVMQQLLDLQARAMELPARVEDGIGEALFDAEQNARLVKNAEQYYRHMLHGRVSTWNLRDRHMMETLRALDRQLAKTLGRKPKIVVWEHNSHVGDARATDMSRRGEWNLGELVRQTYSTEAYNIGFTTYEGTVTAASNWDAPAEHKRVRPGMRGSYEELFHRVRIPRFMLVEEDQSGFAWRGPRLERAIGVVYRPETERLSHYFHARLSEQFDAVIHIDRTRAVEPLERDVPWQSGEAPETYPFAV</sequence>
<dbReference type="PANTHER" id="PTHR31299">
    <property type="entry name" value="ESTERASE, PUTATIVE (AFU_ORTHOLOGUE AFUA_1G05850)-RELATED"/>
    <property type="match status" value="1"/>
</dbReference>